<proteinExistence type="predicted"/>
<evidence type="ECO:0000313" key="2">
    <source>
        <dbReference type="EMBL" id="CAL6011045.1"/>
    </source>
</evidence>
<organism evidence="2 3">
    <name type="scientific">Hexamita inflata</name>
    <dbReference type="NCBI Taxonomy" id="28002"/>
    <lineage>
        <taxon>Eukaryota</taxon>
        <taxon>Metamonada</taxon>
        <taxon>Diplomonadida</taxon>
        <taxon>Hexamitidae</taxon>
        <taxon>Hexamitinae</taxon>
        <taxon>Hexamita</taxon>
    </lineage>
</organism>
<protein>
    <submittedName>
        <fullName evidence="2">Hypothetical_protein</fullName>
    </submittedName>
</protein>
<gene>
    <name evidence="2" type="ORF">HINF_LOCUS22423</name>
</gene>
<name>A0ABP1I7Q2_9EUKA</name>
<evidence type="ECO:0000313" key="3">
    <source>
        <dbReference type="Proteomes" id="UP001642409"/>
    </source>
</evidence>
<reference evidence="2 3" key="1">
    <citation type="submission" date="2024-07" db="EMBL/GenBank/DDBJ databases">
        <authorList>
            <person name="Akdeniz Z."/>
        </authorList>
    </citation>
    <scope>NUCLEOTIDE SEQUENCE [LARGE SCALE GENOMIC DNA]</scope>
</reference>
<keyword evidence="3" id="KW-1185">Reference proteome</keyword>
<evidence type="ECO:0000256" key="1">
    <source>
        <dbReference type="SAM" id="MobiDB-lite"/>
    </source>
</evidence>
<dbReference type="EMBL" id="CAXDID020000062">
    <property type="protein sequence ID" value="CAL6011045.1"/>
    <property type="molecule type" value="Genomic_DNA"/>
</dbReference>
<feature type="compositionally biased region" description="Polar residues" evidence="1">
    <location>
        <begin position="13"/>
        <end position="26"/>
    </location>
</feature>
<feature type="compositionally biased region" description="Basic and acidic residues" evidence="1">
    <location>
        <begin position="1"/>
        <end position="10"/>
    </location>
</feature>
<dbReference type="Proteomes" id="UP001642409">
    <property type="component" value="Unassembled WGS sequence"/>
</dbReference>
<comment type="caution">
    <text evidence="2">The sequence shown here is derived from an EMBL/GenBank/DDBJ whole genome shotgun (WGS) entry which is preliminary data.</text>
</comment>
<accession>A0ABP1I7Q2</accession>
<sequence>MSGQKIHEISVESVESVNTAPQSSTIDAEAPNSAHNKIQQRFNIISPRLSYWINIQRCWMCMIVLVSHITPYSVQIGNPFPQPFNIPMAARLSVCSSFSPPSSQ</sequence>
<feature type="region of interest" description="Disordered" evidence="1">
    <location>
        <begin position="1"/>
        <end position="35"/>
    </location>
</feature>